<reference evidence="2" key="1">
    <citation type="journal article" date="2019" name="bioRxiv">
        <title>The Genome of the Zebra Mussel, Dreissena polymorpha: A Resource for Invasive Species Research.</title>
        <authorList>
            <person name="McCartney M.A."/>
            <person name="Auch B."/>
            <person name="Kono T."/>
            <person name="Mallez S."/>
            <person name="Zhang Y."/>
            <person name="Obille A."/>
            <person name="Becker A."/>
            <person name="Abrahante J.E."/>
            <person name="Garbe J."/>
            <person name="Badalamenti J.P."/>
            <person name="Herman A."/>
            <person name="Mangelson H."/>
            <person name="Liachko I."/>
            <person name="Sullivan S."/>
            <person name="Sone E.D."/>
            <person name="Koren S."/>
            <person name="Silverstein K.A.T."/>
            <person name="Beckman K.B."/>
            <person name="Gohl D.M."/>
        </authorList>
    </citation>
    <scope>NUCLEOTIDE SEQUENCE</scope>
    <source>
        <strain evidence="2">Duluth1</strain>
        <tissue evidence="2">Whole animal</tissue>
    </source>
</reference>
<dbReference type="EMBL" id="JAIWYP010000001">
    <property type="protein sequence ID" value="KAH3884496.1"/>
    <property type="molecule type" value="Genomic_DNA"/>
</dbReference>
<organism evidence="2 3">
    <name type="scientific">Dreissena polymorpha</name>
    <name type="common">Zebra mussel</name>
    <name type="synonym">Mytilus polymorpha</name>
    <dbReference type="NCBI Taxonomy" id="45954"/>
    <lineage>
        <taxon>Eukaryota</taxon>
        <taxon>Metazoa</taxon>
        <taxon>Spiralia</taxon>
        <taxon>Lophotrochozoa</taxon>
        <taxon>Mollusca</taxon>
        <taxon>Bivalvia</taxon>
        <taxon>Autobranchia</taxon>
        <taxon>Heteroconchia</taxon>
        <taxon>Euheterodonta</taxon>
        <taxon>Imparidentia</taxon>
        <taxon>Neoheterodontei</taxon>
        <taxon>Myida</taxon>
        <taxon>Dreissenoidea</taxon>
        <taxon>Dreissenidae</taxon>
        <taxon>Dreissena</taxon>
    </lineage>
</organism>
<dbReference type="AlphaFoldDB" id="A0A9D4MXU9"/>
<protein>
    <submittedName>
        <fullName evidence="2">Uncharacterized protein</fullName>
    </submittedName>
</protein>
<name>A0A9D4MXU9_DREPO</name>
<feature type="region of interest" description="Disordered" evidence="1">
    <location>
        <begin position="48"/>
        <end position="71"/>
    </location>
</feature>
<proteinExistence type="predicted"/>
<evidence type="ECO:0000313" key="3">
    <source>
        <dbReference type="Proteomes" id="UP000828390"/>
    </source>
</evidence>
<evidence type="ECO:0000256" key="1">
    <source>
        <dbReference type="SAM" id="MobiDB-lite"/>
    </source>
</evidence>
<evidence type="ECO:0000313" key="2">
    <source>
        <dbReference type="EMBL" id="KAH3884496.1"/>
    </source>
</evidence>
<comment type="caution">
    <text evidence="2">The sequence shown here is derived from an EMBL/GenBank/DDBJ whole genome shotgun (WGS) entry which is preliminary data.</text>
</comment>
<accession>A0A9D4MXU9</accession>
<sequence>MWKQRLGDMNDNGESFADLCATNNLVIDGSVFNHIRIYKDTKGNLSVTRPVNGEPDRPPVHHMEFSSLSSG</sequence>
<feature type="compositionally biased region" description="Basic and acidic residues" evidence="1">
    <location>
        <begin position="54"/>
        <end position="64"/>
    </location>
</feature>
<dbReference type="Proteomes" id="UP000828390">
    <property type="component" value="Unassembled WGS sequence"/>
</dbReference>
<reference evidence="2" key="2">
    <citation type="submission" date="2020-11" db="EMBL/GenBank/DDBJ databases">
        <authorList>
            <person name="McCartney M.A."/>
            <person name="Auch B."/>
            <person name="Kono T."/>
            <person name="Mallez S."/>
            <person name="Becker A."/>
            <person name="Gohl D.M."/>
            <person name="Silverstein K.A.T."/>
            <person name="Koren S."/>
            <person name="Bechman K.B."/>
            <person name="Herman A."/>
            <person name="Abrahante J.E."/>
            <person name="Garbe J."/>
        </authorList>
    </citation>
    <scope>NUCLEOTIDE SEQUENCE</scope>
    <source>
        <strain evidence="2">Duluth1</strain>
        <tissue evidence="2">Whole animal</tissue>
    </source>
</reference>
<gene>
    <name evidence="2" type="ORF">DPMN_008477</name>
</gene>
<keyword evidence="3" id="KW-1185">Reference proteome</keyword>